<evidence type="ECO:0000313" key="2">
    <source>
        <dbReference type="EMBL" id="KAF0889541.1"/>
    </source>
</evidence>
<dbReference type="EMBL" id="SPHZ02000012">
    <property type="protein sequence ID" value="KAF0889541.1"/>
    <property type="molecule type" value="Genomic_DNA"/>
</dbReference>
<keyword evidence="3" id="KW-1185">Reference proteome</keyword>
<proteinExistence type="predicted"/>
<name>A0A6G1BP28_9ORYZ</name>
<protein>
    <submittedName>
        <fullName evidence="2">Uncharacterized protein</fullName>
    </submittedName>
</protein>
<dbReference type="AlphaFoldDB" id="A0A6G1BP28"/>
<organism evidence="2 3">
    <name type="scientific">Oryza meyeriana var. granulata</name>
    <dbReference type="NCBI Taxonomy" id="110450"/>
    <lineage>
        <taxon>Eukaryota</taxon>
        <taxon>Viridiplantae</taxon>
        <taxon>Streptophyta</taxon>
        <taxon>Embryophyta</taxon>
        <taxon>Tracheophyta</taxon>
        <taxon>Spermatophyta</taxon>
        <taxon>Magnoliopsida</taxon>
        <taxon>Liliopsida</taxon>
        <taxon>Poales</taxon>
        <taxon>Poaceae</taxon>
        <taxon>BOP clade</taxon>
        <taxon>Oryzoideae</taxon>
        <taxon>Oryzeae</taxon>
        <taxon>Oryzinae</taxon>
        <taxon>Oryza</taxon>
        <taxon>Oryza meyeriana</taxon>
    </lineage>
</organism>
<dbReference type="Proteomes" id="UP000479710">
    <property type="component" value="Unassembled WGS sequence"/>
</dbReference>
<comment type="caution">
    <text evidence="2">The sequence shown here is derived from an EMBL/GenBank/DDBJ whole genome shotgun (WGS) entry which is preliminary data.</text>
</comment>
<reference evidence="2 3" key="1">
    <citation type="submission" date="2019-11" db="EMBL/GenBank/DDBJ databases">
        <title>Whole genome sequence of Oryza granulata.</title>
        <authorList>
            <person name="Li W."/>
        </authorList>
    </citation>
    <scope>NUCLEOTIDE SEQUENCE [LARGE SCALE GENOMIC DNA]</scope>
    <source>
        <strain evidence="3">cv. Menghai</strain>
        <tissue evidence="2">Leaf</tissue>
    </source>
</reference>
<evidence type="ECO:0000256" key="1">
    <source>
        <dbReference type="SAM" id="MobiDB-lite"/>
    </source>
</evidence>
<gene>
    <name evidence="2" type="ORF">E2562_026955</name>
</gene>
<evidence type="ECO:0000313" key="3">
    <source>
        <dbReference type="Proteomes" id="UP000479710"/>
    </source>
</evidence>
<sequence>MSASFVFVEVNHGGSQVKFAPAFVVTMEAIGFTLDAHCNECSGDGDLVLPLPASLGLLCSGVLVLALPFSIPPTTAFCSPSRSPPHLALAFSAAADATDSEASSSSFRSSLLFTTSFSGSGGLGRDTDTASLSA</sequence>
<feature type="region of interest" description="Disordered" evidence="1">
    <location>
        <begin position="114"/>
        <end position="134"/>
    </location>
</feature>
<accession>A0A6G1BP28</accession>